<evidence type="ECO:0000256" key="4">
    <source>
        <dbReference type="ARBA" id="ARBA00022723"/>
    </source>
</evidence>
<accession>A0A9W9NWF8</accession>
<dbReference type="EC" id="1.1.1.1" evidence="3"/>
<evidence type="ECO:0000256" key="1">
    <source>
        <dbReference type="ARBA" id="ARBA00001947"/>
    </source>
</evidence>
<dbReference type="Pfam" id="PF00107">
    <property type="entry name" value="ADH_zinc_N"/>
    <property type="match status" value="1"/>
</dbReference>
<keyword evidence="6" id="KW-0560">Oxidoreductase</keyword>
<dbReference type="GO" id="GO:0004022">
    <property type="term" value="F:alcohol dehydrogenase (NAD+) activity"/>
    <property type="evidence" value="ECO:0007669"/>
    <property type="project" value="UniProtKB-EC"/>
</dbReference>
<dbReference type="InterPro" id="IPR002328">
    <property type="entry name" value="ADH_Zn_CS"/>
</dbReference>
<dbReference type="EMBL" id="JAPQKT010000006">
    <property type="protein sequence ID" value="KAJ5227446.1"/>
    <property type="molecule type" value="Genomic_DNA"/>
</dbReference>
<keyword evidence="11" id="KW-1185">Reference proteome</keyword>
<dbReference type="AlphaFoldDB" id="A0A9W9NWF8"/>
<evidence type="ECO:0000313" key="11">
    <source>
        <dbReference type="Proteomes" id="UP001147733"/>
    </source>
</evidence>
<dbReference type="SUPFAM" id="SSF51735">
    <property type="entry name" value="NAD(P)-binding Rossmann-fold domains"/>
    <property type="match status" value="1"/>
</dbReference>
<dbReference type="GO" id="GO:0008270">
    <property type="term" value="F:zinc ion binding"/>
    <property type="evidence" value="ECO:0007669"/>
    <property type="project" value="InterPro"/>
</dbReference>
<organism evidence="10 11">
    <name type="scientific">Penicillium citrinum</name>
    <dbReference type="NCBI Taxonomy" id="5077"/>
    <lineage>
        <taxon>Eukaryota</taxon>
        <taxon>Fungi</taxon>
        <taxon>Dikarya</taxon>
        <taxon>Ascomycota</taxon>
        <taxon>Pezizomycotina</taxon>
        <taxon>Eurotiomycetes</taxon>
        <taxon>Eurotiomycetidae</taxon>
        <taxon>Eurotiales</taxon>
        <taxon>Aspergillaceae</taxon>
        <taxon>Penicillium</taxon>
    </lineage>
</organism>
<evidence type="ECO:0000256" key="3">
    <source>
        <dbReference type="ARBA" id="ARBA00013190"/>
    </source>
</evidence>
<dbReference type="PANTHER" id="PTHR42940">
    <property type="entry name" value="ALCOHOL DEHYDROGENASE 1-RELATED"/>
    <property type="match status" value="1"/>
</dbReference>
<dbReference type="Proteomes" id="UP001147733">
    <property type="component" value="Unassembled WGS sequence"/>
</dbReference>
<dbReference type="InterPro" id="IPR013154">
    <property type="entry name" value="ADH-like_N"/>
</dbReference>
<proteinExistence type="inferred from homology"/>
<evidence type="ECO:0000256" key="7">
    <source>
        <dbReference type="ARBA" id="ARBA00023027"/>
    </source>
</evidence>
<dbReference type="InterPro" id="IPR011032">
    <property type="entry name" value="GroES-like_sf"/>
</dbReference>
<name>A0A9W9NWF8_PENCI</name>
<evidence type="ECO:0000313" key="10">
    <source>
        <dbReference type="EMBL" id="KAJ5227446.1"/>
    </source>
</evidence>
<comment type="similarity">
    <text evidence="2 8">Belongs to the zinc-containing alcohol dehydrogenase family.</text>
</comment>
<dbReference type="PROSITE" id="PS00059">
    <property type="entry name" value="ADH_ZINC"/>
    <property type="match status" value="1"/>
</dbReference>
<protein>
    <recommendedName>
        <fullName evidence="3">alcohol dehydrogenase</fullName>
        <ecNumber evidence="3">1.1.1.1</ecNumber>
    </recommendedName>
</protein>
<evidence type="ECO:0000256" key="6">
    <source>
        <dbReference type="ARBA" id="ARBA00023002"/>
    </source>
</evidence>
<feature type="domain" description="Enoyl reductase (ER)" evidence="9">
    <location>
        <begin position="36"/>
        <end position="356"/>
    </location>
</feature>
<dbReference type="InterPro" id="IPR036291">
    <property type="entry name" value="NAD(P)-bd_dom_sf"/>
</dbReference>
<keyword evidence="7" id="KW-0520">NAD</keyword>
<dbReference type="Gene3D" id="3.90.180.10">
    <property type="entry name" value="Medium-chain alcohol dehydrogenases, catalytic domain"/>
    <property type="match status" value="1"/>
</dbReference>
<dbReference type="OrthoDB" id="1879366at2759"/>
<evidence type="ECO:0000259" key="9">
    <source>
        <dbReference type="SMART" id="SM00829"/>
    </source>
</evidence>
<sequence length="363" mass="39554">MYAWRKHKGNKEPVWERVPVPSIPRDGFLIKLLASGGLSALNHPTKFSKILVCHSDQPLLEIEDRPSFNDKYILGHEGCGEIIEIGEGVKDSRFKLGVRVALLAVPGCRSASCTECSRDLPQLCPLGMHHGIGQDGFFAEYVAVNVHAAIPLPEGISPAVAAVATDAVTTAYHGITRRAEVKREETVFLFGLGGLGFNALQVVNHIGARVIVTDIRQEKLNAALSLGVPSKDIVPAGKSVLDFVQESGLHGKIDTILDFVGKNQTFEDAQQIVRPGGKILCVGTLDRKNEVDMKIGIRKRLSIIFTYGGQQRDLVEVLDLISRKVLQPQVELGKLSDFPRALRDLGAGKIKDRIALVPDLDIL</sequence>
<evidence type="ECO:0000256" key="2">
    <source>
        <dbReference type="ARBA" id="ARBA00008072"/>
    </source>
</evidence>
<gene>
    <name evidence="10" type="ORF">N7469_007452</name>
</gene>
<dbReference type="SMART" id="SM00829">
    <property type="entry name" value="PKS_ER"/>
    <property type="match status" value="1"/>
</dbReference>
<keyword evidence="4 8" id="KW-0479">Metal-binding</keyword>
<comment type="caution">
    <text evidence="10">The sequence shown here is derived from an EMBL/GenBank/DDBJ whole genome shotgun (WGS) entry which is preliminary data.</text>
</comment>
<comment type="cofactor">
    <cofactor evidence="1 8">
        <name>Zn(2+)</name>
        <dbReference type="ChEBI" id="CHEBI:29105"/>
    </cofactor>
</comment>
<dbReference type="GO" id="GO:0005737">
    <property type="term" value="C:cytoplasm"/>
    <property type="evidence" value="ECO:0007669"/>
    <property type="project" value="TreeGrafter"/>
</dbReference>
<dbReference type="RefSeq" id="XP_056499811.1">
    <property type="nucleotide sequence ID" value="XM_056646370.1"/>
</dbReference>
<dbReference type="SUPFAM" id="SSF50129">
    <property type="entry name" value="GroES-like"/>
    <property type="match status" value="1"/>
</dbReference>
<dbReference type="Gene3D" id="3.40.50.720">
    <property type="entry name" value="NAD(P)-binding Rossmann-like Domain"/>
    <property type="match status" value="1"/>
</dbReference>
<reference evidence="10" key="2">
    <citation type="journal article" date="2023" name="IMA Fungus">
        <title>Comparative genomic study of the Penicillium genus elucidates a diverse pangenome and 15 lateral gene transfer events.</title>
        <authorList>
            <person name="Petersen C."/>
            <person name="Sorensen T."/>
            <person name="Nielsen M.R."/>
            <person name="Sondergaard T.E."/>
            <person name="Sorensen J.L."/>
            <person name="Fitzpatrick D.A."/>
            <person name="Frisvad J.C."/>
            <person name="Nielsen K.L."/>
        </authorList>
    </citation>
    <scope>NUCLEOTIDE SEQUENCE</scope>
    <source>
        <strain evidence="10">IBT 23319</strain>
    </source>
</reference>
<dbReference type="PANTHER" id="PTHR42940:SF3">
    <property type="entry name" value="ALCOHOL DEHYDROGENASE 1-RELATED"/>
    <property type="match status" value="1"/>
</dbReference>
<reference evidence="10" key="1">
    <citation type="submission" date="2022-11" db="EMBL/GenBank/DDBJ databases">
        <authorList>
            <person name="Petersen C."/>
        </authorList>
    </citation>
    <scope>NUCLEOTIDE SEQUENCE</scope>
    <source>
        <strain evidence="10">IBT 23319</strain>
    </source>
</reference>
<dbReference type="InterPro" id="IPR013149">
    <property type="entry name" value="ADH-like_C"/>
</dbReference>
<dbReference type="GeneID" id="81385537"/>
<evidence type="ECO:0000256" key="5">
    <source>
        <dbReference type="ARBA" id="ARBA00022833"/>
    </source>
</evidence>
<dbReference type="Pfam" id="PF08240">
    <property type="entry name" value="ADH_N"/>
    <property type="match status" value="1"/>
</dbReference>
<evidence type="ECO:0000256" key="8">
    <source>
        <dbReference type="RuleBase" id="RU361277"/>
    </source>
</evidence>
<dbReference type="InterPro" id="IPR020843">
    <property type="entry name" value="ER"/>
</dbReference>
<dbReference type="CDD" id="cd08254">
    <property type="entry name" value="hydroxyacyl_CoA_DH"/>
    <property type="match status" value="1"/>
</dbReference>
<keyword evidence="5 8" id="KW-0862">Zinc</keyword>